<dbReference type="PANTHER" id="PTHR40077:SF2">
    <property type="entry name" value="MEMBRANE PROTEIN"/>
    <property type="match status" value="1"/>
</dbReference>
<feature type="transmembrane region" description="Helical" evidence="6">
    <location>
        <begin position="122"/>
        <end position="141"/>
    </location>
</feature>
<keyword evidence="3 6" id="KW-0812">Transmembrane</keyword>
<accession>A0A7W9FBM5</accession>
<dbReference type="NCBIfam" id="TIGR03954">
    <property type="entry name" value="integ_memb_HG"/>
    <property type="match status" value="1"/>
</dbReference>
<comment type="subcellular location">
    <subcellularLocation>
        <location evidence="1">Cell membrane</location>
        <topology evidence="1">Multi-pass membrane protein</topology>
    </subcellularLocation>
</comment>
<evidence type="ECO:0000256" key="1">
    <source>
        <dbReference type="ARBA" id="ARBA00004651"/>
    </source>
</evidence>
<feature type="domain" description="DUF3817" evidence="7">
    <location>
        <begin position="16"/>
        <end position="147"/>
    </location>
</feature>
<dbReference type="PANTHER" id="PTHR40077">
    <property type="entry name" value="MEMBRANE PROTEIN-RELATED"/>
    <property type="match status" value="1"/>
</dbReference>
<organism evidence="8 9">
    <name type="scientific">Microbacterium ginsengiterrae</name>
    <dbReference type="NCBI Taxonomy" id="546115"/>
    <lineage>
        <taxon>Bacteria</taxon>
        <taxon>Bacillati</taxon>
        <taxon>Actinomycetota</taxon>
        <taxon>Actinomycetes</taxon>
        <taxon>Micrococcales</taxon>
        <taxon>Microbacteriaceae</taxon>
        <taxon>Microbacterium</taxon>
    </lineage>
</organism>
<gene>
    <name evidence="8" type="ORF">HD600_001968</name>
</gene>
<name>A0A7W9FBM5_9MICO</name>
<evidence type="ECO:0000256" key="6">
    <source>
        <dbReference type="SAM" id="Phobius"/>
    </source>
</evidence>
<reference evidence="8 9" key="1">
    <citation type="submission" date="2020-08" db="EMBL/GenBank/DDBJ databases">
        <title>Sequencing the genomes of 1000 actinobacteria strains.</title>
        <authorList>
            <person name="Klenk H.-P."/>
        </authorList>
    </citation>
    <scope>NUCLEOTIDE SEQUENCE [LARGE SCALE GENOMIC DNA]</scope>
    <source>
        <strain evidence="8 9">DSM 24823</strain>
    </source>
</reference>
<dbReference type="AlphaFoldDB" id="A0A7W9FBM5"/>
<sequence>MPEPKAASFPKIRGALKFYQIASIITGVMLLLLLTEMILKYSPSHIELFAGGSGGPLWFAGVLVGDGCEWYSLFFPGGMGCELTSLGDGTNISLLILVGHGWFYVLYLFAIFRLWSLMRWRFGRFILLALGGVIPALSFFMEVRVSREVTAYLASREAAMAADTSIQEAAR</sequence>
<protein>
    <submittedName>
        <fullName evidence="8">Integral membrane protein</fullName>
    </submittedName>
</protein>
<evidence type="ECO:0000259" key="7">
    <source>
        <dbReference type="Pfam" id="PF12823"/>
    </source>
</evidence>
<evidence type="ECO:0000313" key="8">
    <source>
        <dbReference type="EMBL" id="MBB5743471.1"/>
    </source>
</evidence>
<dbReference type="Proteomes" id="UP000517712">
    <property type="component" value="Unassembled WGS sequence"/>
</dbReference>
<dbReference type="GO" id="GO:0005886">
    <property type="term" value="C:plasma membrane"/>
    <property type="evidence" value="ECO:0007669"/>
    <property type="project" value="UniProtKB-SubCell"/>
</dbReference>
<keyword evidence="9" id="KW-1185">Reference proteome</keyword>
<evidence type="ECO:0000256" key="2">
    <source>
        <dbReference type="ARBA" id="ARBA00022475"/>
    </source>
</evidence>
<dbReference type="Pfam" id="PF12823">
    <property type="entry name" value="DUF3817"/>
    <property type="match status" value="1"/>
</dbReference>
<comment type="caution">
    <text evidence="8">The sequence shown here is derived from an EMBL/GenBank/DDBJ whole genome shotgun (WGS) entry which is preliminary data.</text>
</comment>
<feature type="transmembrane region" description="Helical" evidence="6">
    <location>
        <begin position="92"/>
        <end position="115"/>
    </location>
</feature>
<keyword evidence="2" id="KW-1003">Cell membrane</keyword>
<keyword evidence="4 6" id="KW-1133">Transmembrane helix</keyword>
<evidence type="ECO:0000313" key="9">
    <source>
        <dbReference type="Proteomes" id="UP000517712"/>
    </source>
</evidence>
<evidence type="ECO:0000256" key="5">
    <source>
        <dbReference type="ARBA" id="ARBA00023136"/>
    </source>
</evidence>
<proteinExistence type="predicted"/>
<dbReference type="RefSeq" id="WP_144795889.1">
    <property type="nucleotide sequence ID" value="NZ_BAAAPG010000001.1"/>
</dbReference>
<feature type="transmembrane region" description="Helical" evidence="6">
    <location>
        <begin position="21"/>
        <end position="39"/>
    </location>
</feature>
<dbReference type="InterPro" id="IPR023845">
    <property type="entry name" value="DUF3817_TM"/>
</dbReference>
<keyword evidence="5 6" id="KW-0472">Membrane</keyword>
<evidence type="ECO:0000256" key="3">
    <source>
        <dbReference type="ARBA" id="ARBA00022692"/>
    </source>
</evidence>
<evidence type="ECO:0000256" key="4">
    <source>
        <dbReference type="ARBA" id="ARBA00022989"/>
    </source>
</evidence>
<dbReference type="EMBL" id="JACHMU010000001">
    <property type="protein sequence ID" value="MBB5743471.1"/>
    <property type="molecule type" value="Genomic_DNA"/>
</dbReference>